<evidence type="ECO:0000313" key="1">
    <source>
        <dbReference type="EMBL" id="CCH66931.1"/>
    </source>
</evidence>
<dbReference type="InterPro" id="IPR018971">
    <property type="entry name" value="DUF1997"/>
</dbReference>
<organism evidence="1 2">
    <name type="scientific">Richelia intracellularis HH01</name>
    <dbReference type="NCBI Taxonomy" id="1165094"/>
    <lineage>
        <taxon>Bacteria</taxon>
        <taxon>Bacillati</taxon>
        <taxon>Cyanobacteriota</taxon>
        <taxon>Cyanophyceae</taxon>
        <taxon>Nostocales</taxon>
        <taxon>Nostocaceae</taxon>
        <taxon>Richelia</taxon>
    </lineage>
</organism>
<gene>
    <name evidence="1" type="ORF">RINTHH_7760</name>
</gene>
<dbReference type="EMBL" id="CAIY01000029">
    <property type="protein sequence ID" value="CCH66931.1"/>
    <property type="molecule type" value="Genomic_DNA"/>
</dbReference>
<dbReference type="PANTHER" id="PTHR34133:SF8">
    <property type="entry name" value="OS07G0633000 PROTEIN"/>
    <property type="match status" value="1"/>
</dbReference>
<evidence type="ECO:0000313" key="2">
    <source>
        <dbReference type="Proteomes" id="UP000053051"/>
    </source>
</evidence>
<dbReference type="RefSeq" id="WP_008232931.1">
    <property type="nucleotide sequence ID" value="NZ_CAIY01000029.1"/>
</dbReference>
<accession>M1X4Z2</accession>
<keyword evidence="2" id="KW-1185">Reference proteome</keyword>
<dbReference type="PANTHER" id="PTHR34133">
    <property type="entry name" value="OS07G0633000 PROTEIN"/>
    <property type="match status" value="1"/>
</dbReference>
<comment type="caution">
    <text evidence="1">The sequence shown here is derived from an EMBL/GenBank/DDBJ whole genome shotgun (WGS) entry which is preliminary data.</text>
</comment>
<dbReference type="Pfam" id="PF09366">
    <property type="entry name" value="DUF1997"/>
    <property type="match status" value="1"/>
</dbReference>
<proteinExistence type="predicted"/>
<reference evidence="1 2" key="1">
    <citation type="submission" date="2012-05" db="EMBL/GenBank/DDBJ databases">
        <authorList>
            <person name="Hilton J."/>
        </authorList>
    </citation>
    <scope>NUCLEOTIDE SEQUENCE [LARGE SCALE GENOMIC DNA]</scope>
    <source>
        <strain evidence="1 2">HH01</strain>
    </source>
</reference>
<dbReference type="Proteomes" id="UP000053051">
    <property type="component" value="Unassembled WGS sequence"/>
</dbReference>
<protein>
    <submittedName>
        <fullName evidence="1">Uncharacterized protein</fullName>
    </submittedName>
</protein>
<dbReference type="STRING" id="1165094.RINTHH_7760"/>
<dbReference type="OrthoDB" id="510717at2"/>
<reference evidence="2" key="2">
    <citation type="submission" date="2016-01" db="EMBL/GenBank/DDBJ databases">
        <title>Diatom-associated endosymboitic cyanobacterium lacks core nitrogen metabolism enzymes.</title>
        <authorList>
            <person name="Hilton J.A."/>
            <person name="Foster R.A."/>
            <person name="Tripp H.J."/>
            <person name="Carter B.J."/>
            <person name="Zehr J.P."/>
            <person name="Villareal T.A."/>
        </authorList>
    </citation>
    <scope>NUCLEOTIDE SEQUENCE [LARGE SCALE GENOMIC DNA]</scope>
    <source>
        <strain evidence="2">HH01</strain>
    </source>
</reference>
<dbReference type="AlphaFoldDB" id="M1X4Z2"/>
<sequence>MFTQFNAFQSVDIYIPPKSIPIQQYLHQPKRLINALADSSRIQSLSNNVFRLHMRPLVFVSLKIQPTVDIKVWTASDGTIYLHSIGCEIVGVDYINHRFNLDLKGHLSPYSFKGIIRLQGNANLQVDVELPVPFSFATKPILETAGNSLLKSILLTIKKRLLYQLIVDYCLWVKVQTQESQFTLNTQELSI</sequence>
<name>M1X4Z2_9NOST</name>